<evidence type="ECO:0000313" key="2">
    <source>
        <dbReference type="EMBL" id="KZV58117.1"/>
    </source>
</evidence>
<organism evidence="2 3">
    <name type="scientific">Dorcoceras hygrometricum</name>
    <dbReference type="NCBI Taxonomy" id="472368"/>
    <lineage>
        <taxon>Eukaryota</taxon>
        <taxon>Viridiplantae</taxon>
        <taxon>Streptophyta</taxon>
        <taxon>Embryophyta</taxon>
        <taxon>Tracheophyta</taxon>
        <taxon>Spermatophyta</taxon>
        <taxon>Magnoliopsida</taxon>
        <taxon>eudicotyledons</taxon>
        <taxon>Gunneridae</taxon>
        <taxon>Pentapetalae</taxon>
        <taxon>asterids</taxon>
        <taxon>lamiids</taxon>
        <taxon>Lamiales</taxon>
        <taxon>Gesneriaceae</taxon>
        <taxon>Didymocarpoideae</taxon>
        <taxon>Trichosporeae</taxon>
        <taxon>Loxocarpinae</taxon>
        <taxon>Dorcoceras</taxon>
    </lineage>
</organism>
<evidence type="ECO:0000256" key="1">
    <source>
        <dbReference type="SAM" id="Coils"/>
    </source>
</evidence>
<dbReference type="Proteomes" id="UP000250235">
    <property type="component" value="Unassembled WGS sequence"/>
</dbReference>
<dbReference type="AlphaFoldDB" id="A0A2Z7DDQ1"/>
<evidence type="ECO:0000313" key="3">
    <source>
        <dbReference type="Proteomes" id="UP000250235"/>
    </source>
</evidence>
<accession>A0A2Z7DDQ1</accession>
<gene>
    <name evidence="2" type="ORF">F511_25834</name>
</gene>
<reference evidence="2 3" key="1">
    <citation type="journal article" date="2015" name="Proc. Natl. Acad. Sci. U.S.A.">
        <title>The resurrection genome of Boea hygrometrica: A blueprint for survival of dehydration.</title>
        <authorList>
            <person name="Xiao L."/>
            <person name="Yang G."/>
            <person name="Zhang L."/>
            <person name="Yang X."/>
            <person name="Zhao S."/>
            <person name="Ji Z."/>
            <person name="Zhou Q."/>
            <person name="Hu M."/>
            <person name="Wang Y."/>
            <person name="Chen M."/>
            <person name="Xu Y."/>
            <person name="Jin H."/>
            <person name="Xiao X."/>
            <person name="Hu G."/>
            <person name="Bao F."/>
            <person name="Hu Y."/>
            <person name="Wan P."/>
            <person name="Li L."/>
            <person name="Deng X."/>
            <person name="Kuang T."/>
            <person name="Xiang C."/>
            <person name="Zhu J.K."/>
            <person name="Oliver M.J."/>
            <person name="He Y."/>
        </authorList>
    </citation>
    <scope>NUCLEOTIDE SEQUENCE [LARGE SCALE GENOMIC DNA]</scope>
    <source>
        <strain evidence="3">cv. XS01</strain>
    </source>
</reference>
<proteinExistence type="predicted"/>
<dbReference type="EMBL" id="KQ986841">
    <property type="protein sequence ID" value="KZV58117.1"/>
    <property type="molecule type" value="Genomic_DNA"/>
</dbReference>
<protein>
    <submittedName>
        <fullName evidence="2">ABC transporter C family member 8-like</fullName>
    </submittedName>
</protein>
<sequence>MALSFDAVTSKCFDMMVVISAGIKVKWTSVLFGILIAMVATSAKQSQGFVVQLSRLLERISGIENGKSIALHPLKVLNIKSIHTYKMKNAPSISELLKERSRLEAKKKAVEEKRKVVEDSGATELQRKRLEKSKMKKQVVKLPKKRRQQERVLIGDFSLRNSQI</sequence>
<feature type="coiled-coil region" evidence="1">
    <location>
        <begin position="93"/>
        <end position="120"/>
    </location>
</feature>
<keyword evidence="3" id="KW-1185">Reference proteome</keyword>
<keyword evidence="1" id="KW-0175">Coiled coil</keyword>
<name>A0A2Z7DDQ1_9LAMI</name>